<dbReference type="SUPFAM" id="SSF52218">
    <property type="entry name" value="Flavoproteins"/>
    <property type="match status" value="1"/>
</dbReference>
<sequence length="296" mass="34120">MKRVLVVYYTQSGQLKEIIDSVLSPLTEVTIDFLPIDTATPFPFPWTGDTFFDAFPESYLQIPQPLQPFNLPHTDYDLVILGYQVWYLSPSIPFNSFLQHPEAKKLLSGKPVITISGTRNMWVMAHQKVKKLLTDCGAHLVGNIALTDRHHNHISVITIVQWLFSGDKNKRYLGVFPKAGVADKDIQGASVYGTLIAPHLQTDDYTGLQQEIVAHGGVHYKRFLLSAEKKGNRLFGIWAKMIYGSKKRKFLLKCFRIYLYIAIWVLMPIVWLLYWLTYPLFFWKVERDVKKLIIDN</sequence>
<evidence type="ECO:0000256" key="1">
    <source>
        <dbReference type="SAM" id="Phobius"/>
    </source>
</evidence>
<dbReference type="Proteomes" id="UP000197007">
    <property type="component" value="Chromosome"/>
</dbReference>
<keyword evidence="3" id="KW-1185">Reference proteome</keyword>
<feature type="transmembrane region" description="Helical" evidence="1">
    <location>
        <begin position="257"/>
        <end position="276"/>
    </location>
</feature>
<keyword evidence="1" id="KW-0472">Membrane</keyword>
<protein>
    <submittedName>
        <fullName evidence="2">Dialkylrecorsinol condensing enzyme DarA</fullName>
    </submittedName>
</protein>
<accession>A0A1Z4BSW8</accession>
<reference evidence="3" key="1">
    <citation type="submission" date="2017-06" db="EMBL/GenBank/DDBJ databases">
        <title>Complete genome sequence of Capnocytophaga sp. KCOM 1579 (=ChDC OS43) isolated from a human refractory periapical abscess lesion.</title>
        <authorList>
            <person name="Kook J.-K."/>
            <person name="Park S.-N."/>
            <person name="Lim Y.K."/>
            <person name="Roh H."/>
        </authorList>
    </citation>
    <scope>NUCLEOTIDE SEQUENCE [LARGE SCALE GENOMIC DNA]</scope>
    <source>
        <strain evidence="3">ChDC OS43</strain>
    </source>
</reference>
<name>A0A1Z4BSW8_9FLAO</name>
<dbReference type="EMBL" id="CP022022">
    <property type="protein sequence ID" value="ASF44414.1"/>
    <property type="molecule type" value="Genomic_DNA"/>
</dbReference>
<dbReference type="Gene3D" id="3.40.50.360">
    <property type="match status" value="1"/>
</dbReference>
<keyword evidence="1" id="KW-1133">Transmembrane helix</keyword>
<evidence type="ECO:0000313" key="3">
    <source>
        <dbReference type="Proteomes" id="UP000197007"/>
    </source>
</evidence>
<organism evidence="2 3">
    <name type="scientific">Capnocytophaga endodontalis</name>
    <dbReference type="NCBI Taxonomy" id="2708117"/>
    <lineage>
        <taxon>Bacteria</taxon>
        <taxon>Pseudomonadati</taxon>
        <taxon>Bacteroidota</taxon>
        <taxon>Flavobacteriia</taxon>
        <taxon>Flavobacteriales</taxon>
        <taxon>Flavobacteriaceae</taxon>
        <taxon>Capnocytophaga</taxon>
    </lineage>
</organism>
<dbReference type="RefSeq" id="WP_088595208.1">
    <property type="nucleotide sequence ID" value="NZ_CP022022.1"/>
</dbReference>
<keyword evidence="1" id="KW-0812">Transmembrane</keyword>
<evidence type="ECO:0000313" key="2">
    <source>
        <dbReference type="EMBL" id="ASF44414.1"/>
    </source>
</evidence>
<dbReference type="KEGG" id="capn:CBG49_15620"/>
<proteinExistence type="predicted"/>
<gene>
    <name evidence="2" type="ORF">CBG49_15620</name>
</gene>
<dbReference type="InterPro" id="IPR029039">
    <property type="entry name" value="Flavoprotein-like_sf"/>
</dbReference>
<dbReference type="AlphaFoldDB" id="A0A1Z4BSW8"/>